<evidence type="ECO:0000313" key="3">
    <source>
        <dbReference type="Proteomes" id="UP000663419"/>
    </source>
</evidence>
<dbReference type="AlphaFoldDB" id="A0A8A1LIW6"/>
<dbReference type="VEuPathDB" id="FungiDB:I7I53_08028"/>
<protein>
    <submittedName>
        <fullName evidence="2">Uncharacterized protein</fullName>
    </submittedName>
</protein>
<proteinExistence type="predicted"/>
<evidence type="ECO:0000313" key="2">
    <source>
        <dbReference type="EMBL" id="QSS52404.1"/>
    </source>
</evidence>
<sequence length="89" mass="10220">MKIRERWCKWRAPNGAEGQHWDFGRWRQMSMTQQITESPSLARRRLGIHRFNAWALPSPSSPSSNREKRVLESRAPASSTPITSTATTP</sequence>
<dbReference type="Proteomes" id="UP000663419">
    <property type="component" value="Chromosome 2"/>
</dbReference>
<feature type="compositionally biased region" description="Low complexity" evidence="1">
    <location>
        <begin position="75"/>
        <end position="89"/>
    </location>
</feature>
<evidence type="ECO:0000256" key="1">
    <source>
        <dbReference type="SAM" id="MobiDB-lite"/>
    </source>
</evidence>
<feature type="region of interest" description="Disordered" evidence="1">
    <location>
        <begin position="54"/>
        <end position="89"/>
    </location>
</feature>
<organism evidence="2 3">
    <name type="scientific">Ajellomyces capsulatus (strain H88)</name>
    <name type="common">Darling's disease fungus</name>
    <name type="synonym">Histoplasma capsulatum</name>
    <dbReference type="NCBI Taxonomy" id="544711"/>
    <lineage>
        <taxon>Eukaryota</taxon>
        <taxon>Fungi</taxon>
        <taxon>Dikarya</taxon>
        <taxon>Ascomycota</taxon>
        <taxon>Pezizomycotina</taxon>
        <taxon>Eurotiomycetes</taxon>
        <taxon>Eurotiomycetidae</taxon>
        <taxon>Onygenales</taxon>
        <taxon>Ajellomycetaceae</taxon>
        <taxon>Histoplasma</taxon>
    </lineage>
</organism>
<gene>
    <name evidence="2" type="ORF">I7I53_08028</name>
</gene>
<dbReference type="EMBL" id="CP069103">
    <property type="protein sequence ID" value="QSS52404.1"/>
    <property type="molecule type" value="Genomic_DNA"/>
</dbReference>
<name>A0A8A1LIW6_AJEC8</name>
<accession>A0A8A1LIW6</accession>
<reference evidence="2" key="1">
    <citation type="submission" date="2021-01" db="EMBL/GenBank/DDBJ databases">
        <title>Chromosome-level genome assembly of a human fungal pathogen reveals clustering of transcriptionally co-regulated genes.</title>
        <authorList>
            <person name="Voorhies M."/>
            <person name="Cohen S."/>
            <person name="Shea T.P."/>
            <person name="Petrus S."/>
            <person name="Munoz J.F."/>
            <person name="Poplawski S."/>
            <person name="Goldman W.E."/>
            <person name="Michael T."/>
            <person name="Cuomo C.A."/>
            <person name="Sil A."/>
            <person name="Beyhan S."/>
        </authorList>
    </citation>
    <scope>NUCLEOTIDE SEQUENCE</scope>
    <source>
        <strain evidence="2">H88</strain>
    </source>
</reference>